<feature type="region of interest" description="Disordered" evidence="7">
    <location>
        <begin position="699"/>
        <end position="734"/>
    </location>
</feature>
<dbReference type="KEGG" id="pti:PHATRDRAFT_32929"/>
<keyword evidence="4 6" id="KW-1133">Transmembrane helix</keyword>
<evidence type="ECO:0000256" key="3">
    <source>
        <dbReference type="ARBA" id="ARBA00022692"/>
    </source>
</evidence>
<proteinExistence type="inferred from homology"/>
<dbReference type="HOGENOM" id="CLU_026724_1_0_1"/>
<keyword evidence="9" id="KW-1185">Reference proteome</keyword>
<feature type="transmembrane region" description="Helical" evidence="6">
    <location>
        <begin position="303"/>
        <end position="323"/>
    </location>
</feature>
<evidence type="ECO:0000256" key="5">
    <source>
        <dbReference type="ARBA" id="ARBA00023136"/>
    </source>
</evidence>
<evidence type="ECO:0000256" key="1">
    <source>
        <dbReference type="ARBA" id="ARBA00004141"/>
    </source>
</evidence>
<comment type="similarity">
    <text evidence="2 6">Belongs to the CTL (choline transporter-like) family.</text>
</comment>
<sequence length="794" mass="88589">MYKNSTGVASAPLEEEGNIPPLVAAHVPSYGTGDESEPDPVRVMIDEDVASEEVPLVVTHDDDKDAIPQFRDVPFAVLFLIHATLMVWLGIFVAPKGYSKINIDFDMIEKEMRKGDDMSEQDIADFERFVAFVGKYAQVYPKRILLSFVFPTALLAFVIALFTTIYVVKPCPKTLTYASLVGSFAFTAIVMISSSVLNNSLFGAVMTIVALGAVAYYVCAAWRMVPFAAVNLKVALIGMSRNCGVYLVAFFASELGFLWPIYWVYVLIGVSVDRNDKCEKAHPGANFDMSSNDFDDVCHPPPLVFLLFLLSLYWTSTVLLNTVQVSVAGVMATWCFDKRDADHCCSPAVFGSVYRSMTYSFGSICLGSLLQALISVFRYIVESARSQRERNDGGGACGNILLCILECFAKLLEDVIDYFNQWAYVFVGIYGYSYLESGRRVIELFRARGWTAIINDNLVGYVLGFTTVLIGVLTGATALLLEFTVSRSKLEANSEYESYIFGPIPGWRWWAFGIGFFVGIWVSSVVMNVVKAAVNTLVVCWADSPAVVEMNHPRLTSEMADSWLQLRYRKVWQLKDEKSSICYDADLDDPVSNRHRLVIKTTESSKATTLFSTFHATLHRMANACISGRNTRRYQISCRRFIQLLFLLAAAVSAISGHRQTFVRVHNQPQISSALSWNIEAGSYDEKIALRIASFPRGGSDTDVEGGESDEYDEDREVEEDEYDDESDEGDDDEKVVPIEISIEKYDEPLVASPMINLYASFGVMMLARRIDLFNPIVVRVARQNLPMIGLQSL</sequence>
<dbReference type="Pfam" id="PF04515">
    <property type="entry name" value="Choline_transpo"/>
    <property type="match status" value="1"/>
</dbReference>
<feature type="transmembrane region" description="Helical" evidence="6">
    <location>
        <begin position="641"/>
        <end position="658"/>
    </location>
</feature>
<evidence type="ECO:0000313" key="8">
    <source>
        <dbReference type="EMBL" id="EEC50573.1"/>
    </source>
</evidence>
<feature type="compositionally biased region" description="Acidic residues" evidence="7">
    <location>
        <begin position="702"/>
        <end position="734"/>
    </location>
</feature>
<dbReference type="PANTHER" id="PTHR12385:SF4">
    <property type="entry name" value="PROTEIN PNS1"/>
    <property type="match status" value="1"/>
</dbReference>
<evidence type="ECO:0000313" key="9">
    <source>
        <dbReference type="Proteomes" id="UP000000759"/>
    </source>
</evidence>
<feature type="transmembrane region" description="Helical" evidence="6">
    <location>
        <begin position="359"/>
        <end position="381"/>
    </location>
</feature>
<feature type="transmembrane region" description="Helical" evidence="6">
    <location>
        <begin position="418"/>
        <end position="437"/>
    </location>
</feature>
<feature type="transmembrane region" description="Helical" evidence="6">
    <location>
        <begin position="73"/>
        <end position="94"/>
    </location>
</feature>
<keyword evidence="3 6" id="KW-0812">Transmembrane</keyword>
<keyword evidence="5 6" id="KW-0472">Membrane</keyword>
<evidence type="ECO:0000256" key="6">
    <source>
        <dbReference type="RuleBase" id="RU368066"/>
    </source>
</evidence>
<dbReference type="EMBL" id="CM000606">
    <property type="protein sequence ID" value="EEC50573.1"/>
    <property type="molecule type" value="Genomic_DNA"/>
</dbReference>
<dbReference type="Proteomes" id="UP000000759">
    <property type="component" value="Chromosome 2"/>
</dbReference>
<reference evidence="8 9" key="1">
    <citation type="journal article" date="2008" name="Nature">
        <title>The Phaeodactylum genome reveals the evolutionary history of diatom genomes.</title>
        <authorList>
            <person name="Bowler C."/>
            <person name="Allen A.E."/>
            <person name="Badger J.H."/>
            <person name="Grimwood J."/>
            <person name="Jabbari K."/>
            <person name="Kuo A."/>
            <person name="Maheswari U."/>
            <person name="Martens C."/>
            <person name="Maumus F."/>
            <person name="Otillar R.P."/>
            <person name="Rayko E."/>
            <person name="Salamov A."/>
            <person name="Vandepoele K."/>
            <person name="Beszteri B."/>
            <person name="Gruber A."/>
            <person name="Heijde M."/>
            <person name="Katinka M."/>
            <person name="Mock T."/>
            <person name="Valentin K."/>
            <person name="Verret F."/>
            <person name="Berges J.A."/>
            <person name="Brownlee C."/>
            <person name="Cadoret J.P."/>
            <person name="Chiovitti A."/>
            <person name="Choi C.J."/>
            <person name="Coesel S."/>
            <person name="De Martino A."/>
            <person name="Detter J.C."/>
            <person name="Durkin C."/>
            <person name="Falciatore A."/>
            <person name="Fournet J."/>
            <person name="Haruta M."/>
            <person name="Huysman M.J."/>
            <person name="Jenkins B.D."/>
            <person name="Jiroutova K."/>
            <person name="Jorgensen R.E."/>
            <person name="Joubert Y."/>
            <person name="Kaplan A."/>
            <person name="Kroger N."/>
            <person name="Kroth P.G."/>
            <person name="La Roche J."/>
            <person name="Lindquist E."/>
            <person name="Lommer M."/>
            <person name="Martin-Jezequel V."/>
            <person name="Lopez P.J."/>
            <person name="Lucas S."/>
            <person name="Mangogna M."/>
            <person name="McGinnis K."/>
            <person name="Medlin L.K."/>
            <person name="Montsant A."/>
            <person name="Oudot-Le Secq M.P."/>
            <person name="Napoli C."/>
            <person name="Obornik M."/>
            <person name="Parker M.S."/>
            <person name="Petit J.L."/>
            <person name="Porcel B.M."/>
            <person name="Poulsen N."/>
            <person name="Robison M."/>
            <person name="Rychlewski L."/>
            <person name="Rynearson T.A."/>
            <person name="Schmutz J."/>
            <person name="Shapiro H."/>
            <person name="Siaut M."/>
            <person name="Stanley M."/>
            <person name="Sussman M.R."/>
            <person name="Taylor A.R."/>
            <person name="Vardi A."/>
            <person name="von Dassow P."/>
            <person name="Vyverman W."/>
            <person name="Willis A."/>
            <person name="Wyrwicz L.S."/>
            <person name="Rokhsar D.S."/>
            <person name="Weissenbach J."/>
            <person name="Armbrust E.V."/>
            <person name="Green B.R."/>
            <person name="Van de Peer Y."/>
            <person name="Grigoriev I.V."/>
        </authorList>
    </citation>
    <scope>NUCLEOTIDE SEQUENCE [LARGE SCALE GENOMIC DNA]</scope>
    <source>
        <strain evidence="8 9">CCAP 1055/1</strain>
    </source>
</reference>
<dbReference type="PaxDb" id="2850-Phatr32929"/>
<gene>
    <name evidence="8" type="ORF">PHATRDRAFT_32929</name>
</gene>
<dbReference type="GO" id="GO:0005886">
    <property type="term" value="C:plasma membrane"/>
    <property type="evidence" value="ECO:0007669"/>
    <property type="project" value="UniProtKB-SubCell"/>
</dbReference>
<dbReference type="OrthoDB" id="44832at2759"/>
<evidence type="ECO:0000256" key="7">
    <source>
        <dbReference type="SAM" id="MobiDB-lite"/>
    </source>
</evidence>
<feature type="transmembrane region" description="Helical" evidence="6">
    <location>
        <begin position="174"/>
        <end position="194"/>
    </location>
</feature>
<protein>
    <recommendedName>
        <fullName evidence="6">Choline transporter-like protein</fullName>
    </recommendedName>
</protein>
<comment type="function">
    <text evidence="6">Choline transporter.</text>
</comment>
<dbReference type="GeneID" id="7197513"/>
<comment type="subcellular location">
    <subcellularLocation>
        <location evidence="6">Cell membrane</location>
        <topology evidence="6">Multi-pass membrane protein</topology>
    </subcellularLocation>
    <subcellularLocation>
        <location evidence="1">Membrane</location>
        <topology evidence="1">Multi-pass membrane protein</topology>
    </subcellularLocation>
</comment>
<dbReference type="AlphaFoldDB" id="B7FT15"/>
<dbReference type="RefSeq" id="XP_002177759.1">
    <property type="nucleotide sequence ID" value="XM_002177723.1"/>
</dbReference>
<evidence type="ECO:0000256" key="2">
    <source>
        <dbReference type="ARBA" id="ARBA00007168"/>
    </source>
</evidence>
<dbReference type="InterPro" id="IPR007603">
    <property type="entry name" value="Choline_transptr-like"/>
</dbReference>
<accession>B7FT15</accession>
<evidence type="ECO:0000256" key="4">
    <source>
        <dbReference type="ARBA" id="ARBA00022989"/>
    </source>
</evidence>
<dbReference type="GO" id="GO:0022857">
    <property type="term" value="F:transmembrane transporter activity"/>
    <property type="evidence" value="ECO:0007669"/>
    <property type="project" value="UniProtKB-UniRule"/>
</dbReference>
<dbReference type="eggNOG" id="KOG1362">
    <property type="taxonomic scope" value="Eukaryota"/>
</dbReference>
<feature type="transmembrane region" description="Helical" evidence="6">
    <location>
        <begin position="245"/>
        <end position="268"/>
    </location>
</feature>
<dbReference type="PANTHER" id="PTHR12385">
    <property type="entry name" value="CHOLINE TRANSPORTER-LIKE (SLC FAMILY 44)"/>
    <property type="match status" value="1"/>
</dbReference>
<reference evidence="9" key="2">
    <citation type="submission" date="2008-08" db="EMBL/GenBank/DDBJ databases">
        <authorList>
            <consortium name="Diatom Consortium"/>
            <person name="Grigoriev I."/>
            <person name="Grimwood J."/>
            <person name="Kuo A."/>
            <person name="Otillar R.P."/>
            <person name="Salamov A."/>
            <person name="Detter J.C."/>
            <person name="Lindquist E."/>
            <person name="Shapiro H."/>
            <person name="Lucas S."/>
            <person name="Glavina del Rio T."/>
            <person name="Pitluck S."/>
            <person name="Rokhsar D."/>
            <person name="Bowler C."/>
        </authorList>
    </citation>
    <scope>GENOME REANNOTATION</scope>
    <source>
        <strain evidence="9">CCAP 1055/1</strain>
    </source>
</reference>
<organism evidence="8 9">
    <name type="scientific">Phaeodactylum tricornutum (strain CCAP 1055/1)</name>
    <dbReference type="NCBI Taxonomy" id="556484"/>
    <lineage>
        <taxon>Eukaryota</taxon>
        <taxon>Sar</taxon>
        <taxon>Stramenopiles</taxon>
        <taxon>Ochrophyta</taxon>
        <taxon>Bacillariophyta</taxon>
        <taxon>Bacillariophyceae</taxon>
        <taxon>Bacillariophycidae</taxon>
        <taxon>Naviculales</taxon>
        <taxon>Phaeodactylaceae</taxon>
        <taxon>Phaeodactylum</taxon>
    </lineage>
</organism>
<dbReference type="InParanoid" id="B7FT15"/>
<feature type="transmembrane region" description="Helical" evidence="6">
    <location>
        <begin position="144"/>
        <end position="168"/>
    </location>
</feature>
<feature type="transmembrane region" description="Helical" evidence="6">
    <location>
        <begin position="458"/>
        <end position="481"/>
    </location>
</feature>
<feature type="transmembrane region" description="Helical" evidence="6">
    <location>
        <begin position="201"/>
        <end position="225"/>
    </location>
</feature>
<name>B7FT15_PHATC</name>
<feature type="transmembrane region" description="Helical" evidence="6">
    <location>
        <begin position="509"/>
        <end position="530"/>
    </location>
</feature>